<comment type="caution">
    <text evidence="1">The sequence shown here is derived from an EMBL/GenBank/DDBJ whole genome shotgun (WGS) entry which is preliminary data.</text>
</comment>
<dbReference type="PANTHER" id="PTHR40788">
    <property type="entry name" value="CLR5 DOMAIN-CONTAINING PROTEIN-RELATED"/>
    <property type="match status" value="1"/>
</dbReference>
<reference evidence="1 2" key="1">
    <citation type="submission" date="2018-05" db="EMBL/GenBank/DDBJ databases">
        <title>Genome sequencing and assembly of the regulated plant pathogen Lachnellula willkommii and related sister species for the development of diagnostic species identification markers.</title>
        <authorList>
            <person name="Giroux E."/>
            <person name="Bilodeau G."/>
        </authorList>
    </citation>
    <scope>NUCLEOTIDE SEQUENCE [LARGE SCALE GENOMIC DNA]</scope>
    <source>
        <strain evidence="1 2">CBS 268.59</strain>
    </source>
</reference>
<evidence type="ECO:0000313" key="2">
    <source>
        <dbReference type="Proteomes" id="UP000469558"/>
    </source>
</evidence>
<gene>
    <name evidence="1" type="ORF">LSUE1_G002221</name>
</gene>
<keyword evidence="2" id="KW-1185">Reference proteome</keyword>
<dbReference type="OrthoDB" id="2922289at2759"/>
<sequence length="481" mass="55276">MDTKKPSPSGVTFDARTSELGVVYSPPPGVCDSECVDCGSQYRSIQSQGARQLVYGDVYSEAEAREICALYAKDIREDLEFLRSKISSHGNTIINRWKKKSRDKRSTDLQKAYPQIFPQQWTAPRIQYEHGNATWRERPEFHQALLLPFLNLEVLTDDPFKLLSLLHYRTKFEPQDWVSFDLRQTTSSWESGGVRVDFADCCVVLHGANYGKVVSWNTEQAHRWDIAGFPRGKLILEAQQILLQFLRKTVEQLLNGIDREGSADKWAELEASHFRRSVGSESWSAFSNEAFSAPIFDVSRLVESSQVRLAEAEDHLWLLQTDPEYFQDAIKNGSQGRIFKINDPQPWNRSIAINIWAEPLERVFMWRSIAEEVEHLKVQYMAFRDQVHIGERLPPKLERAFGSLELLLINILNRSTKHLLSLLPRMVAFHDLYCIDYSQPGDIIASLRDKDHGNDQAIVLHRPIILVFIATWFGSREPNGI</sequence>
<accession>A0A8T9C8U6</accession>
<dbReference type="Proteomes" id="UP000469558">
    <property type="component" value="Unassembled WGS sequence"/>
</dbReference>
<dbReference type="EMBL" id="QGMK01000357">
    <property type="protein sequence ID" value="TVY82189.1"/>
    <property type="molecule type" value="Genomic_DNA"/>
</dbReference>
<evidence type="ECO:0000313" key="1">
    <source>
        <dbReference type="EMBL" id="TVY82189.1"/>
    </source>
</evidence>
<name>A0A8T9C8U6_9HELO</name>
<organism evidence="1 2">
    <name type="scientific">Lachnellula suecica</name>
    <dbReference type="NCBI Taxonomy" id="602035"/>
    <lineage>
        <taxon>Eukaryota</taxon>
        <taxon>Fungi</taxon>
        <taxon>Dikarya</taxon>
        <taxon>Ascomycota</taxon>
        <taxon>Pezizomycotina</taxon>
        <taxon>Leotiomycetes</taxon>
        <taxon>Helotiales</taxon>
        <taxon>Lachnaceae</taxon>
        <taxon>Lachnellula</taxon>
    </lineage>
</organism>
<proteinExistence type="predicted"/>
<protein>
    <submittedName>
        <fullName evidence="1">Uncharacterized protein</fullName>
    </submittedName>
</protein>
<dbReference type="PANTHER" id="PTHR40788:SF2">
    <property type="entry name" value="CLR5 DOMAIN-CONTAINING PROTEIN"/>
    <property type="match status" value="1"/>
</dbReference>
<dbReference type="AlphaFoldDB" id="A0A8T9C8U6"/>